<dbReference type="CDD" id="cd00265">
    <property type="entry name" value="MADS_MEF2_like"/>
    <property type="match status" value="1"/>
</dbReference>
<dbReference type="GO" id="GO:0000977">
    <property type="term" value="F:RNA polymerase II transcription regulatory region sequence-specific DNA binding"/>
    <property type="evidence" value="ECO:0007669"/>
    <property type="project" value="InterPro"/>
</dbReference>
<dbReference type="SMR" id="A0A0K0M6V2"/>
<protein>
    <submittedName>
        <fullName evidence="9">DAL1</fullName>
    </submittedName>
</protein>
<name>A0A0K0M6V2_PINTB</name>
<dbReference type="Pfam" id="PF01486">
    <property type="entry name" value="K-box"/>
    <property type="match status" value="1"/>
</dbReference>
<keyword evidence="4" id="KW-0804">Transcription</keyword>
<accession>A0A0K0M6V2</accession>
<dbReference type="PRINTS" id="PR00404">
    <property type="entry name" value="MADSDOMAIN"/>
</dbReference>
<evidence type="ECO:0000256" key="6">
    <source>
        <dbReference type="SAM" id="Coils"/>
    </source>
</evidence>
<feature type="coiled-coil region" evidence="6">
    <location>
        <begin position="121"/>
        <end position="170"/>
    </location>
</feature>
<dbReference type="InterPro" id="IPR050142">
    <property type="entry name" value="MADS-box/MEF2_TF"/>
</dbReference>
<evidence type="ECO:0000313" key="9">
    <source>
        <dbReference type="EMBL" id="AJP06265.1"/>
    </source>
</evidence>
<dbReference type="GO" id="GO:0005634">
    <property type="term" value="C:nucleus"/>
    <property type="evidence" value="ECO:0007669"/>
    <property type="project" value="UniProtKB-SubCell"/>
</dbReference>
<evidence type="ECO:0000256" key="3">
    <source>
        <dbReference type="ARBA" id="ARBA00023125"/>
    </source>
</evidence>
<dbReference type="PROSITE" id="PS00350">
    <property type="entry name" value="MADS_BOX_1"/>
    <property type="match status" value="1"/>
</dbReference>
<keyword evidence="6" id="KW-0175">Coiled coil</keyword>
<evidence type="ECO:0000256" key="4">
    <source>
        <dbReference type="ARBA" id="ARBA00023163"/>
    </source>
</evidence>
<dbReference type="InterPro" id="IPR033896">
    <property type="entry name" value="MEF2-like_N"/>
</dbReference>
<dbReference type="InterPro" id="IPR002487">
    <property type="entry name" value="TF_Kbox"/>
</dbReference>
<reference evidence="9" key="1">
    <citation type="submission" date="2014-04" db="EMBL/GenBank/DDBJ databases">
        <title>The genes involved in the male and female cone development in Pinus tabuliformis.</title>
        <authorList>
            <person name="Niu S."/>
            <person name="Li W."/>
            <person name="Chen X."/>
        </authorList>
    </citation>
    <scope>NUCLEOTIDE SEQUENCE</scope>
</reference>
<dbReference type="GO" id="GO:0003700">
    <property type="term" value="F:DNA-binding transcription factor activity"/>
    <property type="evidence" value="ECO:0007669"/>
    <property type="project" value="InterPro"/>
</dbReference>
<sequence length="261" mass="29941">MGRGRVQLRRIENKINRQVTFSKRRNGLLKKAYELSVLCDAEVALIIFSTRGKLYEFASSSMNKTLERYEKCSYAMQDTTGVSDREAQNWHQEVTKLKGKVELLQRSQRHLLGEDLGPLNVKELQQLERQLEVALTHLRSRKTQVMLDQIEELRQRERLLHEVNKSLQKKLSETEGRDVITGIEQTSNTNTGTNGPWDSSITNTAYALSNPPQNSNSSLHHVDCEPTLQIGYQPVAPESIVPPHQPPHNQTPNQYMQGWWV</sequence>
<proteinExistence type="evidence at transcript level"/>
<dbReference type="EMBL" id="KJ711020">
    <property type="protein sequence ID" value="AJP06265.1"/>
    <property type="molecule type" value="mRNA"/>
</dbReference>
<comment type="subcellular location">
    <subcellularLocation>
        <location evidence="1">Nucleus</location>
    </subcellularLocation>
</comment>
<dbReference type="GO" id="GO:0045944">
    <property type="term" value="P:positive regulation of transcription by RNA polymerase II"/>
    <property type="evidence" value="ECO:0007669"/>
    <property type="project" value="InterPro"/>
</dbReference>
<evidence type="ECO:0000256" key="1">
    <source>
        <dbReference type="ARBA" id="ARBA00004123"/>
    </source>
</evidence>
<dbReference type="Pfam" id="PF00319">
    <property type="entry name" value="SRF-TF"/>
    <property type="match status" value="1"/>
</dbReference>
<dbReference type="FunFam" id="3.40.1810.10:FF:000004">
    <property type="entry name" value="MADS-box transcription factor 1"/>
    <property type="match status" value="1"/>
</dbReference>
<keyword evidence="3" id="KW-0238">DNA-binding</keyword>
<evidence type="ECO:0000259" key="8">
    <source>
        <dbReference type="PROSITE" id="PS51297"/>
    </source>
</evidence>
<dbReference type="Gene3D" id="3.40.1810.10">
    <property type="entry name" value="Transcription factor, MADS-box"/>
    <property type="match status" value="1"/>
</dbReference>
<feature type="domain" description="MADS-box" evidence="7">
    <location>
        <begin position="1"/>
        <end position="61"/>
    </location>
</feature>
<evidence type="ECO:0000259" key="7">
    <source>
        <dbReference type="PROSITE" id="PS50066"/>
    </source>
</evidence>
<dbReference type="PANTHER" id="PTHR48019">
    <property type="entry name" value="SERUM RESPONSE FACTOR HOMOLOG"/>
    <property type="match status" value="1"/>
</dbReference>
<dbReference type="PROSITE" id="PS51297">
    <property type="entry name" value="K_BOX"/>
    <property type="match status" value="1"/>
</dbReference>
<evidence type="ECO:0000256" key="5">
    <source>
        <dbReference type="ARBA" id="ARBA00023242"/>
    </source>
</evidence>
<dbReference type="SUPFAM" id="SSF55455">
    <property type="entry name" value="SRF-like"/>
    <property type="match status" value="1"/>
</dbReference>
<dbReference type="InterPro" id="IPR036879">
    <property type="entry name" value="TF_MADSbox_sf"/>
</dbReference>
<keyword evidence="2" id="KW-0805">Transcription regulation</keyword>
<dbReference type="AlphaFoldDB" id="A0A0K0M6V2"/>
<organism evidence="9">
    <name type="scientific">Pinus tabuliformis</name>
    <name type="common">Chinese red pine</name>
    <name type="synonym">Pinus leucosperma</name>
    <dbReference type="NCBI Taxonomy" id="88731"/>
    <lineage>
        <taxon>Eukaryota</taxon>
        <taxon>Viridiplantae</taxon>
        <taxon>Streptophyta</taxon>
        <taxon>Embryophyta</taxon>
        <taxon>Tracheophyta</taxon>
        <taxon>Spermatophyta</taxon>
        <taxon>Pinopsida</taxon>
        <taxon>Pinidae</taxon>
        <taxon>Conifers I</taxon>
        <taxon>Pinales</taxon>
        <taxon>Pinaceae</taxon>
        <taxon>Pinus</taxon>
        <taxon>Pinus subgen. Pinus</taxon>
    </lineage>
</organism>
<dbReference type="SMART" id="SM00432">
    <property type="entry name" value="MADS"/>
    <property type="match status" value="1"/>
</dbReference>
<feature type="domain" description="K-box" evidence="8">
    <location>
        <begin position="87"/>
        <end position="177"/>
    </location>
</feature>
<evidence type="ECO:0000256" key="2">
    <source>
        <dbReference type="ARBA" id="ARBA00023015"/>
    </source>
</evidence>
<dbReference type="PROSITE" id="PS50066">
    <property type="entry name" value="MADS_BOX_2"/>
    <property type="match status" value="1"/>
</dbReference>
<dbReference type="InterPro" id="IPR002100">
    <property type="entry name" value="TF_MADSbox"/>
</dbReference>
<keyword evidence="5" id="KW-0539">Nucleus</keyword>
<dbReference type="GO" id="GO:0046983">
    <property type="term" value="F:protein dimerization activity"/>
    <property type="evidence" value="ECO:0007669"/>
    <property type="project" value="InterPro"/>
</dbReference>